<dbReference type="PANTHER" id="PTHR32125:SF4">
    <property type="entry name" value="2-C-METHYL-D-ERYTHRITOL 4-PHOSPHATE CYTIDYLYLTRANSFERASE, CHLOROPLASTIC"/>
    <property type="match status" value="1"/>
</dbReference>
<accession>A0A927WGW1</accession>
<organism evidence="4 5">
    <name type="scientific">Selenomonas ruminantium</name>
    <dbReference type="NCBI Taxonomy" id="971"/>
    <lineage>
        <taxon>Bacteria</taxon>
        <taxon>Bacillati</taxon>
        <taxon>Bacillota</taxon>
        <taxon>Negativicutes</taxon>
        <taxon>Selenomonadales</taxon>
        <taxon>Selenomonadaceae</taxon>
        <taxon>Selenomonas</taxon>
    </lineage>
</organism>
<evidence type="ECO:0000256" key="2">
    <source>
        <dbReference type="ARBA" id="ARBA00022695"/>
    </source>
</evidence>
<dbReference type="PANTHER" id="PTHR32125">
    <property type="entry name" value="2-C-METHYL-D-ERYTHRITOL 4-PHOSPHATE CYTIDYLYLTRANSFERASE, CHLOROPLASTIC"/>
    <property type="match status" value="1"/>
</dbReference>
<evidence type="ECO:0000256" key="3">
    <source>
        <dbReference type="ARBA" id="ARBA00023229"/>
    </source>
</evidence>
<protein>
    <submittedName>
        <fullName evidence="4">2-C-methyl-D-erythritol 4-phosphate cytidylyltransferase</fullName>
    </submittedName>
</protein>
<dbReference type="InterPro" id="IPR018294">
    <property type="entry name" value="ISPD_synthase_CS"/>
</dbReference>
<dbReference type="InterPro" id="IPR034683">
    <property type="entry name" value="IspD/TarI"/>
</dbReference>
<keyword evidence="1" id="KW-0808">Transferase</keyword>
<reference evidence="4" key="1">
    <citation type="submission" date="2019-04" db="EMBL/GenBank/DDBJ databases">
        <title>Evolution of Biomass-Degrading Anaerobic Consortia Revealed by Metagenomics.</title>
        <authorList>
            <person name="Peng X."/>
        </authorList>
    </citation>
    <scope>NUCLEOTIDE SEQUENCE</scope>
    <source>
        <strain evidence="4">SIG240</strain>
    </source>
</reference>
<evidence type="ECO:0000256" key="1">
    <source>
        <dbReference type="ARBA" id="ARBA00022679"/>
    </source>
</evidence>
<dbReference type="GO" id="GO:0008299">
    <property type="term" value="P:isoprenoid biosynthetic process"/>
    <property type="evidence" value="ECO:0007669"/>
    <property type="project" value="UniProtKB-KW"/>
</dbReference>
<gene>
    <name evidence="4" type="ORF">E7201_00435</name>
</gene>
<sequence>MNIALILAGGMGSRMGQEIPKQFIHVNNRPVIIYTLLAVQNHPEIDRIQVVCIEGWEKILQGYAKQYNITKLTGIVSGGSTRFDSTRLGMESLGNVADEDIIIVHDSVRPLVTSESLSDTIAVCRSYGNSMTILDCADTMYARTDRQYTSQEVERGNLVRGQTPEAISGRRMREMYAAADQRGICMDSISAMQNALGWNIHFAKGSERNIKLTNTEDIELFKALLTVEKDAWLK</sequence>
<dbReference type="SUPFAM" id="SSF53448">
    <property type="entry name" value="Nucleotide-diphospho-sugar transferases"/>
    <property type="match status" value="1"/>
</dbReference>
<dbReference type="AlphaFoldDB" id="A0A927WGW1"/>
<dbReference type="Proteomes" id="UP000761380">
    <property type="component" value="Unassembled WGS sequence"/>
</dbReference>
<proteinExistence type="predicted"/>
<dbReference type="PROSITE" id="PS01295">
    <property type="entry name" value="ISPD"/>
    <property type="match status" value="1"/>
</dbReference>
<dbReference type="EMBL" id="SVBY01000002">
    <property type="protein sequence ID" value="MBE6091637.1"/>
    <property type="molecule type" value="Genomic_DNA"/>
</dbReference>
<comment type="caution">
    <text evidence="4">The sequence shown here is derived from an EMBL/GenBank/DDBJ whole genome shotgun (WGS) entry which is preliminary data.</text>
</comment>
<dbReference type="CDD" id="cd02516">
    <property type="entry name" value="CDP-ME_synthetase"/>
    <property type="match status" value="1"/>
</dbReference>
<dbReference type="Gene3D" id="3.90.550.10">
    <property type="entry name" value="Spore Coat Polysaccharide Biosynthesis Protein SpsA, Chain A"/>
    <property type="match status" value="1"/>
</dbReference>
<keyword evidence="3" id="KW-0414">Isoprene biosynthesis</keyword>
<evidence type="ECO:0000313" key="5">
    <source>
        <dbReference type="Proteomes" id="UP000761380"/>
    </source>
</evidence>
<dbReference type="GO" id="GO:0050518">
    <property type="term" value="F:2-C-methyl-D-erythritol 4-phosphate cytidylyltransferase activity"/>
    <property type="evidence" value="ECO:0007669"/>
    <property type="project" value="TreeGrafter"/>
</dbReference>
<evidence type="ECO:0000313" key="4">
    <source>
        <dbReference type="EMBL" id="MBE6091637.1"/>
    </source>
</evidence>
<dbReference type="Pfam" id="PF01128">
    <property type="entry name" value="IspD"/>
    <property type="match status" value="1"/>
</dbReference>
<dbReference type="InterPro" id="IPR029044">
    <property type="entry name" value="Nucleotide-diphossugar_trans"/>
</dbReference>
<dbReference type="InterPro" id="IPR050088">
    <property type="entry name" value="IspD/TarI_cytidylyltransf_bact"/>
</dbReference>
<name>A0A927WGW1_SELRU</name>
<keyword evidence="2 4" id="KW-0548">Nucleotidyltransferase</keyword>